<evidence type="ECO:0000313" key="3">
    <source>
        <dbReference type="Proteomes" id="UP000479190"/>
    </source>
</evidence>
<organism evidence="2 3">
    <name type="scientific">Trichogramma brassicae</name>
    <dbReference type="NCBI Taxonomy" id="86971"/>
    <lineage>
        <taxon>Eukaryota</taxon>
        <taxon>Metazoa</taxon>
        <taxon>Ecdysozoa</taxon>
        <taxon>Arthropoda</taxon>
        <taxon>Hexapoda</taxon>
        <taxon>Insecta</taxon>
        <taxon>Pterygota</taxon>
        <taxon>Neoptera</taxon>
        <taxon>Endopterygota</taxon>
        <taxon>Hymenoptera</taxon>
        <taxon>Apocrita</taxon>
        <taxon>Proctotrupomorpha</taxon>
        <taxon>Chalcidoidea</taxon>
        <taxon>Trichogrammatidae</taxon>
        <taxon>Trichogramma</taxon>
    </lineage>
</organism>
<dbReference type="EMBL" id="CADCXV010000059">
    <property type="protein sequence ID" value="CAB0028039.1"/>
    <property type="molecule type" value="Genomic_DNA"/>
</dbReference>
<keyword evidence="3" id="KW-1185">Reference proteome</keyword>
<name>A0A6H5HYH9_9HYME</name>
<feature type="non-terminal residue" evidence="2">
    <location>
        <position position="101"/>
    </location>
</feature>
<feature type="compositionally biased region" description="Basic residues" evidence="1">
    <location>
        <begin position="86"/>
        <end position="101"/>
    </location>
</feature>
<evidence type="ECO:0000313" key="2">
    <source>
        <dbReference type="EMBL" id="CAB0028039.1"/>
    </source>
</evidence>
<reference evidence="2 3" key="1">
    <citation type="submission" date="2020-02" db="EMBL/GenBank/DDBJ databases">
        <authorList>
            <person name="Ferguson B K."/>
        </authorList>
    </citation>
    <scope>NUCLEOTIDE SEQUENCE [LARGE SCALE GENOMIC DNA]</scope>
</reference>
<dbReference type="AlphaFoldDB" id="A0A6H5HYH9"/>
<protein>
    <submittedName>
        <fullName evidence="2">Uncharacterized protein</fullName>
    </submittedName>
</protein>
<feature type="region of interest" description="Disordered" evidence="1">
    <location>
        <begin position="73"/>
        <end position="101"/>
    </location>
</feature>
<evidence type="ECO:0000256" key="1">
    <source>
        <dbReference type="SAM" id="MobiDB-lite"/>
    </source>
</evidence>
<sequence>MRRLRRLSRGGGGVNLKFATLQKYIDARNTSSNIITSSLDEKLKAKCSAESPVFWPDTIGILSVLEEARTPLTSGQDQQARVKVEKHCKKKKKKTIKAQGN</sequence>
<gene>
    <name evidence="2" type="ORF">TBRA_LOCUS269</name>
</gene>
<dbReference type="Proteomes" id="UP000479190">
    <property type="component" value="Unassembled WGS sequence"/>
</dbReference>
<accession>A0A6H5HYH9</accession>
<proteinExistence type="predicted"/>